<gene>
    <name evidence="11" type="ORF">FC46_GL001087</name>
</gene>
<evidence type="ECO:0000313" key="11">
    <source>
        <dbReference type="EMBL" id="KRL91255.1"/>
    </source>
</evidence>
<dbReference type="AlphaFoldDB" id="A0A0R1UCV3"/>
<comment type="similarity">
    <text evidence="5">Belongs to the DEAD box helicase family.</text>
</comment>
<dbReference type="InterPro" id="IPR014001">
    <property type="entry name" value="Helicase_ATP-bd"/>
</dbReference>
<evidence type="ECO:0000256" key="1">
    <source>
        <dbReference type="ARBA" id="ARBA00022741"/>
    </source>
</evidence>
<feature type="domain" description="DEAD-box RNA helicase Q" evidence="10">
    <location>
        <begin position="3"/>
        <end position="31"/>
    </location>
</feature>
<dbReference type="PROSITE" id="PS51192">
    <property type="entry name" value="HELICASE_ATP_BIND_1"/>
    <property type="match status" value="1"/>
</dbReference>
<dbReference type="STRING" id="1423763.FC46_GL001087"/>
<evidence type="ECO:0000259" key="9">
    <source>
        <dbReference type="PROSITE" id="PS51194"/>
    </source>
</evidence>
<dbReference type="CDD" id="cd18787">
    <property type="entry name" value="SF2_C_DEAD"/>
    <property type="match status" value="1"/>
</dbReference>
<dbReference type="PANTHER" id="PTHR47959">
    <property type="entry name" value="ATP-DEPENDENT RNA HELICASE RHLE-RELATED"/>
    <property type="match status" value="1"/>
</dbReference>
<dbReference type="GO" id="GO:0005829">
    <property type="term" value="C:cytosol"/>
    <property type="evidence" value="ECO:0007669"/>
    <property type="project" value="TreeGrafter"/>
</dbReference>
<dbReference type="GO" id="GO:0016787">
    <property type="term" value="F:hydrolase activity"/>
    <property type="evidence" value="ECO:0007669"/>
    <property type="project" value="UniProtKB-KW"/>
</dbReference>
<dbReference type="GO" id="GO:0003724">
    <property type="term" value="F:RNA helicase activity"/>
    <property type="evidence" value="ECO:0007669"/>
    <property type="project" value="InterPro"/>
</dbReference>
<dbReference type="Pfam" id="PF00271">
    <property type="entry name" value="Helicase_C"/>
    <property type="match status" value="1"/>
</dbReference>
<feature type="domain" description="Helicase C-terminal" evidence="9">
    <location>
        <begin position="230"/>
        <end position="377"/>
    </location>
</feature>
<dbReference type="InterPro" id="IPR014014">
    <property type="entry name" value="RNA_helicase_DEAD_Q_motif"/>
</dbReference>
<evidence type="ECO:0000256" key="3">
    <source>
        <dbReference type="ARBA" id="ARBA00022806"/>
    </source>
</evidence>
<evidence type="ECO:0000256" key="7">
    <source>
        <dbReference type="SAM" id="MobiDB-lite"/>
    </source>
</evidence>
<dbReference type="PROSITE" id="PS51195">
    <property type="entry name" value="Q_MOTIF"/>
    <property type="match status" value="1"/>
</dbReference>
<keyword evidence="2" id="KW-0378">Hydrolase</keyword>
<dbReference type="InterPro" id="IPR044742">
    <property type="entry name" value="DEAD/DEAH_RhlB"/>
</dbReference>
<dbReference type="InterPro" id="IPR050079">
    <property type="entry name" value="DEAD_box_RNA_helicase"/>
</dbReference>
<keyword evidence="3 11" id="KW-0347">Helicase</keyword>
<keyword evidence="12" id="KW-1185">Reference proteome</keyword>
<dbReference type="Proteomes" id="UP000051036">
    <property type="component" value="Unassembled WGS sequence"/>
</dbReference>
<dbReference type="RefSeq" id="WP_057797346.1">
    <property type="nucleotide sequence ID" value="NZ_AZFM01000003.1"/>
</dbReference>
<feature type="domain" description="Helicase ATP-binding" evidence="8">
    <location>
        <begin position="34"/>
        <end position="207"/>
    </location>
</feature>
<dbReference type="PANTHER" id="PTHR47959:SF1">
    <property type="entry name" value="ATP-DEPENDENT RNA HELICASE DBPA"/>
    <property type="match status" value="1"/>
</dbReference>
<comment type="caution">
    <text evidence="11">The sequence shown here is derived from an EMBL/GenBank/DDBJ whole genome shotgun (WGS) entry which is preliminary data.</text>
</comment>
<protein>
    <submittedName>
        <fullName evidence="11">DEAD DEAH box family ATP-dependent RNA helicase</fullName>
    </submittedName>
</protein>
<keyword evidence="4" id="KW-0067">ATP-binding</keyword>
<evidence type="ECO:0000256" key="4">
    <source>
        <dbReference type="ARBA" id="ARBA00022840"/>
    </source>
</evidence>
<dbReference type="PATRIC" id="fig|1423763.3.peg.1103"/>
<dbReference type="SMART" id="SM00487">
    <property type="entry name" value="DEXDc"/>
    <property type="match status" value="1"/>
</dbReference>
<dbReference type="OrthoDB" id="9805696at2"/>
<proteinExistence type="inferred from homology"/>
<name>A0A0R1UCV3_9LACO</name>
<feature type="compositionally biased region" description="Basic residues" evidence="7">
    <location>
        <begin position="428"/>
        <end position="453"/>
    </location>
</feature>
<dbReference type="SMART" id="SM00490">
    <property type="entry name" value="HELICc"/>
    <property type="match status" value="1"/>
</dbReference>
<dbReference type="EMBL" id="AZFM01000003">
    <property type="protein sequence ID" value="KRL91255.1"/>
    <property type="molecule type" value="Genomic_DNA"/>
</dbReference>
<dbReference type="InterPro" id="IPR001650">
    <property type="entry name" value="Helicase_C-like"/>
</dbReference>
<dbReference type="Pfam" id="PF00270">
    <property type="entry name" value="DEAD"/>
    <property type="match status" value="1"/>
</dbReference>
<evidence type="ECO:0000259" key="8">
    <source>
        <dbReference type="PROSITE" id="PS51192"/>
    </source>
</evidence>
<evidence type="ECO:0000256" key="5">
    <source>
        <dbReference type="ARBA" id="ARBA00038437"/>
    </source>
</evidence>
<dbReference type="SUPFAM" id="SSF52540">
    <property type="entry name" value="P-loop containing nucleoside triphosphate hydrolases"/>
    <property type="match status" value="1"/>
</dbReference>
<feature type="region of interest" description="Disordered" evidence="7">
    <location>
        <begin position="404"/>
        <end position="453"/>
    </location>
</feature>
<accession>A0A0R1UCV3</accession>
<dbReference type="PROSITE" id="PS51194">
    <property type="entry name" value="HELICASE_CTER"/>
    <property type="match status" value="1"/>
</dbReference>
<keyword evidence="1" id="KW-0547">Nucleotide-binding</keyword>
<dbReference type="CDD" id="cd00268">
    <property type="entry name" value="DEADc"/>
    <property type="match status" value="1"/>
</dbReference>
<dbReference type="GO" id="GO:0003676">
    <property type="term" value="F:nucleic acid binding"/>
    <property type="evidence" value="ECO:0007669"/>
    <property type="project" value="InterPro"/>
</dbReference>
<reference evidence="11 12" key="1">
    <citation type="journal article" date="2015" name="Genome Announc.">
        <title>Expanding the biotechnology potential of lactobacilli through comparative genomics of 213 strains and associated genera.</title>
        <authorList>
            <person name="Sun Z."/>
            <person name="Harris H.M."/>
            <person name="McCann A."/>
            <person name="Guo C."/>
            <person name="Argimon S."/>
            <person name="Zhang W."/>
            <person name="Yang X."/>
            <person name="Jeffery I.B."/>
            <person name="Cooney J.C."/>
            <person name="Kagawa T.F."/>
            <person name="Liu W."/>
            <person name="Song Y."/>
            <person name="Salvetti E."/>
            <person name="Wrobel A."/>
            <person name="Rasinkangas P."/>
            <person name="Parkhill J."/>
            <person name="Rea M.C."/>
            <person name="O'Sullivan O."/>
            <person name="Ritari J."/>
            <person name="Douillard F.P."/>
            <person name="Paul Ross R."/>
            <person name="Yang R."/>
            <person name="Briner A.E."/>
            <person name="Felis G.E."/>
            <person name="de Vos W.M."/>
            <person name="Barrangou R."/>
            <person name="Klaenhammer T.R."/>
            <person name="Caufield P.W."/>
            <person name="Cui Y."/>
            <person name="Zhang H."/>
            <person name="O'Toole P.W."/>
        </authorList>
    </citation>
    <scope>NUCLEOTIDE SEQUENCE [LARGE SCALE GENOMIC DNA]</scope>
    <source>
        <strain evidence="11 12">DSM 16043</strain>
    </source>
</reference>
<evidence type="ECO:0000259" key="10">
    <source>
        <dbReference type="PROSITE" id="PS51195"/>
    </source>
</evidence>
<evidence type="ECO:0000256" key="2">
    <source>
        <dbReference type="ARBA" id="ARBA00022801"/>
    </source>
</evidence>
<evidence type="ECO:0000256" key="6">
    <source>
        <dbReference type="PROSITE-ProRule" id="PRU00552"/>
    </source>
</evidence>
<feature type="short sequence motif" description="Q motif" evidence="6">
    <location>
        <begin position="3"/>
        <end position="31"/>
    </location>
</feature>
<evidence type="ECO:0000313" key="12">
    <source>
        <dbReference type="Proteomes" id="UP000051036"/>
    </source>
</evidence>
<dbReference type="InterPro" id="IPR011545">
    <property type="entry name" value="DEAD/DEAH_box_helicase_dom"/>
</dbReference>
<dbReference type="Gene3D" id="3.40.50.300">
    <property type="entry name" value="P-loop containing nucleotide triphosphate hydrolases"/>
    <property type="match status" value="2"/>
</dbReference>
<dbReference type="InterPro" id="IPR027417">
    <property type="entry name" value="P-loop_NTPase"/>
</dbReference>
<feature type="compositionally biased region" description="Basic residues" evidence="7">
    <location>
        <begin position="405"/>
        <end position="420"/>
    </location>
</feature>
<sequence>MNNIFTDSRLRPELQAGLKKIHFDKPTPVQEKVIPALLSRLNVVVQAATGSGKTHSYLVPVLNDIDENANYVQAIITAPSRELADQLYQVAKELRKASELDISIMHLAGGTDRERQLERLENNKPQLVIATPGRLLDFVQKKAFAVDQVKDFIIDEADMTLDMGFLADIDQVMAKLPKNTLIAAFSATIPVKLSNFLRKYMAHPDEIVIDNPTVIAPTIKNDLLDIGSKDRKNILYKLLTMGQPYLALVFANTKQKVDELVNYLQDQGLKVAKIHGGITERERKRTLRQVEQGQYQYVVASDLAARGLDIDGVSLVVNYEVPRDLEFMIHRIGRTGRNGLPGHAVTLIREEEMGRIAELEKLGVHFDFVEIKNDELVPRKHYRSRDNRQAKNRKLDTKLVGYVKKEKRKRKPGYKKKIKRAIQEDNRQKRKLEQRHEVRKAKRQRKRRREQGR</sequence>
<organism evidence="11 12">
    <name type="scientific">Lactobacillus kalixensis DSM 16043</name>
    <dbReference type="NCBI Taxonomy" id="1423763"/>
    <lineage>
        <taxon>Bacteria</taxon>
        <taxon>Bacillati</taxon>
        <taxon>Bacillota</taxon>
        <taxon>Bacilli</taxon>
        <taxon>Lactobacillales</taxon>
        <taxon>Lactobacillaceae</taxon>
        <taxon>Lactobacillus</taxon>
    </lineage>
</organism>
<dbReference type="GO" id="GO:0005524">
    <property type="term" value="F:ATP binding"/>
    <property type="evidence" value="ECO:0007669"/>
    <property type="project" value="UniProtKB-KW"/>
</dbReference>